<feature type="compositionally biased region" description="Basic and acidic residues" evidence="14">
    <location>
        <begin position="484"/>
        <end position="498"/>
    </location>
</feature>
<keyword evidence="4" id="KW-1003">Cell membrane</keyword>
<protein>
    <recommendedName>
        <fullName evidence="13">Protein tweety homolog</fullName>
    </recommendedName>
</protein>
<evidence type="ECO:0000313" key="15">
    <source>
        <dbReference type="EMBL" id="CAH1794865.1"/>
    </source>
</evidence>
<evidence type="ECO:0000256" key="9">
    <source>
        <dbReference type="ARBA" id="ARBA00023173"/>
    </source>
</evidence>
<evidence type="ECO:0000256" key="13">
    <source>
        <dbReference type="RuleBase" id="RU361114"/>
    </source>
</evidence>
<comment type="similarity">
    <text evidence="2 13">Belongs to the tweety family.</text>
</comment>
<dbReference type="GO" id="GO:0072320">
    <property type="term" value="F:volume-sensitive chloride channel activity"/>
    <property type="evidence" value="ECO:0007669"/>
    <property type="project" value="TreeGrafter"/>
</dbReference>
<comment type="function">
    <text evidence="13">Probable chloride channel.</text>
</comment>
<dbReference type="GO" id="GO:0034707">
    <property type="term" value="C:chloride channel complex"/>
    <property type="evidence" value="ECO:0007669"/>
    <property type="project" value="UniProtKB-UniRule"/>
</dbReference>
<gene>
    <name evidence="15" type="ORF">OFUS_LOCUS19491</name>
</gene>
<evidence type="ECO:0000256" key="2">
    <source>
        <dbReference type="ARBA" id="ARBA00009849"/>
    </source>
</evidence>
<feature type="transmembrane region" description="Helical" evidence="13">
    <location>
        <begin position="23"/>
        <end position="43"/>
    </location>
</feature>
<evidence type="ECO:0000256" key="10">
    <source>
        <dbReference type="ARBA" id="ARBA00023180"/>
    </source>
</evidence>
<reference evidence="15" key="1">
    <citation type="submission" date="2022-03" db="EMBL/GenBank/DDBJ databases">
        <authorList>
            <person name="Martin C."/>
        </authorList>
    </citation>
    <scope>NUCLEOTIDE SEQUENCE</scope>
</reference>
<keyword evidence="3 13" id="KW-0813">Transport</keyword>
<organism evidence="15 16">
    <name type="scientific">Owenia fusiformis</name>
    <name type="common">Polychaete worm</name>
    <dbReference type="NCBI Taxonomy" id="6347"/>
    <lineage>
        <taxon>Eukaryota</taxon>
        <taxon>Metazoa</taxon>
        <taxon>Spiralia</taxon>
        <taxon>Lophotrochozoa</taxon>
        <taxon>Annelida</taxon>
        <taxon>Polychaeta</taxon>
        <taxon>Sedentaria</taxon>
        <taxon>Canalipalpata</taxon>
        <taxon>Sabellida</taxon>
        <taxon>Oweniida</taxon>
        <taxon>Oweniidae</taxon>
        <taxon>Owenia</taxon>
    </lineage>
</organism>
<comment type="subcellular location">
    <subcellularLocation>
        <location evidence="1 13">Cell membrane</location>
        <topology evidence="1 13">Multi-pass membrane protein</topology>
    </subcellularLocation>
</comment>
<dbReference type="Pfam" id="PF04906">
    <property type="entry name" value="Tweety"/>
    <property type="match status" value="2"/>
</dbReference>
<keyword evidence="5 13" id="KW-0812">Transmembrane</keyword>
<dbReference type="GO" id="GO:0005229">
    <property type="term" value="F:intracellularly calcium-gated chloride channel activity"/>
    <property type="evidence" value="ECO:0007669"/>
    <property type="project" value="TreeGrafter"/>
</dbReference>
<feature type="compositionally biased region" description="Polar residues" evidence="14">
    <location>
        <begin position="499"/>
        <end position="509"/>
    </location>
</feature>
<keyword evidence="12 13" id="KW-0407">Ion channel</keyword>
<comment type="caution">
    <text evidence="15">The sequence shown here is derived from an EMBL/GenBank/DDBJ whole genome shotgun (WGS) entry which is preliminary data.</text>
</comment>
<feature type="compositionally biased region" description="Polar residues" evidence="14">
    <location>
        <begin position="443"/>
        <end position="464"/>
    </location>
</feature>
<feature type="transmembrane region" description="Helical" evidence="13">
    <location>
        <begin position="394"/>
        <end position="419"/>
    </location>
</feature>
<feature type="region of interest" description="Disordered" evidence="14">
    <location>
        <begin position="443"/>
        <end position="515"/>
    </location>
</feature>
<keyword evidence="6 13" id="KW-1133">Transmembrane helix</keyword>
<evidence type="ECO:0000256" key="12">
    <source>
        <dbReference type="ARBA" id="ARBA00023303"/>
    </source>
</evidence>
<evidence type="ECO:0000256" key="5">
    <source>
        <dbReference type="ARBA" id="ARBA00022692"/>
    </source>
</evidence>
<keyword evidence="8 13" id="KW-0472">Membrane</keyword>
<sequence>MFESQKIRACAIESLAVWGFVPILWMALTVIGLVVFGCYRCCCMVNASKKKPITCLRWTISIFAIITCGAIALGFYGNESGNKGVLKFMEATENTDNTIHTIQKQLSQLQTNLNKTVGGGIVGLNHLFANDTKHITEEKLRRKLIGFTTKAEDQAKTVANDVKNIQDQVNYVKLSGLADPVAEVEYIRWVAIIAFLCWQILVCLLILMGVGLGSRCLLITCGVFSCITMVIVFITGGAYLGTAIGFSDLCVAPELFMHRHAHPKLKAGTVDYYLHCQSPSPFGQGLKEAMDGVTQTNKTITRLLSEAYTVFSKQESGAEKKYTSLKDIETSLLNLADGYNNMSDLEGQVFVVRKGLERSVQNLQQLTAKTDCSGIHGDYVDALEGACYMALPGVAFLLLSALLVGLFLTALIVMVTVAWGRISKRKGYYEIDENDPYMPRADTTSPTYFSGSNRYSRNGPSSQGGEHLAMERRSSPPPAYGEFYQEHNMDGEGGERRTTNSFRRNQNHATYVPNA</sequence>
<evidence type="ECO:0000256" key="6">
    <source>
        <dbReference type="ARBA" id="ARBA00022989"/>
    </source>
</evidence>
<keyword evidence="10" id="KW-0325">Glycoprotein</keyword>
<feature type="transmembrane region" description="Helical" evidence="13">
    <location>
        <begin position="217"/>
        <end position="240"/>
    </location>
</feature>
<evidence type="ECO:0000256" key="7">
    <source>
        <dbReference type="ARBA" id="ARBA00023065"/>
    </source>
</evidence>
<dbReference type="Proteomes" id="UP000749559">
    <property type="component" value="Unassembled WGS sequence"/>
</dbReference>
<name>A0A8S4PNC4_OWEFU</name>
<feature type="transmembrane region" description="Helical" evidence="13">
    <location>
        <begin position="55"/>
        <end position="76"/>
    </location>
</feature>
<evidence type="ECO:0000256" key="8">
    <source>
        <dbReference type="ARBA" id="ARBA00023136"/>
    </source>
</evidence>
<keyword evidence="9 13" id="KW-0869">Chloride channel</keyword>
<accession>A0A8S4PNC4</accession>
<dbReference type="PANTHER" id="PTHR12424">
    <property type="entry name" value="TWEETY-RELATED"/>
    <property type="match status" value="1"/>
</dbReference>
<evidence type="ECO:0000256" key="4">
    <source>
        <dbReference type="ARBA" id="ARBA00022475"/>
    </source>
</evidence>
<keyword evidence="7 13" id="KW-0406">Ion transport</keyword>
<keyword evidence="16" id="KW-1185">Reference proteome</keyword>
<proteinExistence type="inferred from homology"/>
<dbReference type="PANTHER" id="PTHR12424:SF8">
    <property type="entry name" value="PROTEIN TWEETY"/>
    <property type="match status" value="1"/>
</dbReference>
<dbReference type="GO" id="GO:0005886">
    <property type="term" value="C:plasma membrane"/>
    <property type="evidence" value="ECO:0007669"/>
    <property type="project" value="UniProtKB-SubCell"/>
</dbReference>
<evidence type="ECO:0000256" key="11">
    <source>
        <dbReference type="ARBA" id="ARBA00023214"/>
    </source>
</evidence>
<keyword evidence="11 13" id="KW-0868">Chloride</keyword>
<evidence type="ECO:0000256" key="14">
    <source>
        <dbReference type="SAM" id="MobiDB-lite"/>
    </source>
</evidence>
<dbReference type="OrthoDB" id="187568at2759"/>
<evidence type="ECO:0000256" key="3">
    <source>
        <dbReference type="ARBA" id="ARBA00022448"/>
    </source>
</evidence>
<evidence type="ECO:0000313" key="16">
    <source>
        <dbReference type="Proteomes" id="UP000749559"/>
    </source>
</evidence>
<evidence type="ECO:0000256" key="1">
    <source>
        <dbReference type="ARBA" id="ARBA00004651"/>
    </source>
</evidence>
<dbReference type="InterPro" id="IPR006990">
    <property type="entry name" value="Tweety"/>
</dbReference>
<dbReference type="AlphaFoldDB" id="A0A8S4PNC4"/>
<dbReference type="EMBL" id="CAIIXF020000009">
    <property type="protein sequence ID" value="CAH1794865.1"/>
    <property type="molecule type" value="Genomic_DNA"/>
</dbReference>
<feature type="transmembrane region" description="Helical" evidence="13">
    <location>
        <begin position="186"/>
        <end position="210"/>
    </location>
</feature>